<comment type="similarity">
    <text evidence="1">Belongs to the peptidase C40 family.</text>
</comment>
<gene>
    <name evidence="9" type="ORF">SAMN02799615_00844</name>
</gene>
<keyword evidence="5" id="KW-0788">Thiol protease</keyword>
<evidence type="ECO:0000256" key="4">
    <source>
        <dbReference type="ARBA" id="ARBA00022801"/>
    </source>
</evidence>
<dbReference type="SUPFAM" id="SSF102712">
    <property type="entry name" value="JAB1/MPN domain"/>
    <property type="match status" value="1"/>
</dbReference>
<dbReference type="Pfam" id="PF00877">
    <property type="entry name" value="NLPC_P60"/>
    <property type="match status" value="1"/>
</dbReference>
<evidence type="ECO:0000256" key="1">
    <source>
        <dbReference type="ARBA" id="ARBA00007074"/>
    </source>
</evidence>
<dbReference type="RefSeq" id="WP_051549013.1">
    <property type="nucleotide sequence ID" value="NZ_FONH01000002.1"/>
</dbReference>
<dbReference type="Gene3D" id="3.90.1720.10">
    <property type="entry name" value="endopeptidase domain like (from Nostoc punctiforme)"/>
    <property type="match status" value="1"/>
</dbReference>
<sequence>MNDTTMDAARAHAAAEYPREACGLVVIEKGKERFWPCRNMATDATEHFVLHPEDYAAAEDAGEVVSVVHSHPDAASRPSEQDRAMCEVSGLPWYIIGMPDGKPNDMLRLNPAGYVPPLVGRPFVHGLLDCWTLCRDWYAMEWGLALPSPPRADGWWDDGQSNLYGDAALVGAGFRVVWRKGESTAPPLQRGDLILMQVRSRNLVPNHAGVYLGDGNMLHHMHSRLSCREVFGGYWLETAVLAARHLSTVV</sequence>
<keyword evidence="4" id="KW-0378">Hydrolase</keyword>
<evidence type="ECO:0000256" key="2">
    <source>
        <dbReference type="ARBA" id="ARBA00022670"/>
    </source>
</evidence>
<evidence type="ECO:0000256" key="3">
    <source>
        <dbReference type="ARBA" id="ARBA00022723"/>
    </source>
</evidence>
<dbReference type="PROSITE" id="PS51935">
    <property type="entry name" value="NLPC_P60"/>
    <property type="match status" value="1"/>
</dbReference>
<keyword evidence="2" id="KW-0645">Protease</keyword>
<dbReference type="Gene3D" id="3.40.140.10">
    <property type="entry name" value="Cytidine Deaminase, domain 2"/>
    <property type="match status" value="1"/>
</dbReference>
<keyword evidence="6" id="KW-0862">Zinc</keyword>
<keyword evidence="10" id="KW-1185">Reference proteome</keyword>
<evidence type="ECO:0000313" key="10">
    <source>
        <dbReference type="Proteomes" id="UP000199477"/>
    </source>
</evidence>
<proteinExistence type="inferred from homology"/>
<dbReference type="PANTHER" id="PTHR34858:SF1">
    <property type="entry name" value="CYSO-CYSTEINE PEPTIDASE"/>
    <property type="match status" value="1"/>
</dbReference>
<dbReference type="InterPro" id="IPR000064">
    <property type="entry name" value="NLP_P60_dom"/>
</dbReference>
<dbReference type="InterPro" id="IPR038765">
    <property type="entry name" value="Papain-like_cys_pep_sf"/>
</dbReference>
<dbReference type="GO" id="GO:0000502">
    <property type="term" value="C:proteasome complex"/>
    <property type="evidence" value="ECO:0007669"/>
    <property type="project" value="UniProtKB-KW"/>
</dbReference>
<dbReference type="GO" id="GO:0008234">
    <property type="term" value="F:cysteine-type peptidase activity"/>
    <property type="evidence" value="ECO:0007669"/>
    <property type="project" value="UniProtKB-KW"/>
</dbReference>
<dbReference type="STRING" id="500610.SAMN02799615_00844"/>
<protein>
    <submittedName>
        <fullName evidence="9">Proteasome lid subunit RPN8/RPN11, contains Jab1/MPN metalloenzyme (JAMM) motif</fullName>
    </submittedName>
</protein>
<evidence type="ECO:0000256" key="5">
    <source>
        <dbReference type="ARBA" id="ARBA00022807"/>
    </source>
</evidence>
<dbReference type="InterPro" id="IPR028090">
    <property type="entry name" value="JAB_dom_prok"/>
</dbReference>
<dbReference type="GO" id="GO:0008270">
    <property type="term" value="F:zinc ion binding"/>
    <property type="evidence" value="ECO:0007669"/>
    <property type="project" value="TreeGrafter"/>
</dbReference>
<keyword evidence="7" id="KW-0482">Metalloprotease</keyword>
<evidence type="ECO:0000259" key="8">
    <source>
        <dbReference type="PROSITE" id="PS51935"/>
    </source>
</evidence>
<feature type="domain" description="NlpC/P60" evidence="8">
    <location>
        <begin position="100"/>
        <end position="246"/>
    </location>
</feature>
<dbReference type="EMBL" id="FONH01000002">
    <property type="protein sequence ID" value="SFE36237.1"/>
    <property type="molecule type" value="Genomic_DNA"/>
</dbReference>
<evidence type="ECO:0000313" key="9">
    <source>
        <dbReference type="EMBL" id="SFE36237.1"/>
    </source>
</evidence>
<dbReference type="InterPro" id="IPR000555">
    <property type="entry name" value="JAMM/MPN+_dom"/>
</dbReference>
<dbReference type="PANTHER" id="PTHR34858">
    <property type="entry name" value="CYSO-CYSTEINE PEPTIDASE"/>
    <property type="match status" value="1"/>
</dbReference>
<dbReference type="AlphaFoldDB" id="A0A1I1ZXL9"/>
<dbReference type="Pfam" id="PF14464">
    <property type="entry name" value="Prok-JAB"/>
    <property type="match status" value="1"/>
</dbReference>
<organism evidence="9 10">
    <name type="scientific">Dyella marensis</name>
    <dbReference type="NCBI Taxonomy" id="500610"/>
    <lineage>
        <taxon>Bacteria</taxon>
        <taxon>Pseudomonadati</taxon>
        <taxon>Pseudomonadota</taxon>
        <taxon>Gammaproteobacteria</taxon>
        <taxon>Lysobacterales</taxon>
        <taxon>Rhodanobacteraceae</taxon>
        <taxon>Dyella</taxon>
    </lineage>
</organism>
<name>A0A1I1ZXL9_9GAMM</name>
<evidence type="ECO:0000256" key="7">
    <source>
        <dbReference type="ARBA" id="ARBA00023049"/>
    </source>
</evidence>
<reference evidence="10" key="1">
    <citation type="submission" date="2016-10" db="EMBL/GenBank/DDBJ databases">
        <authorList>
            <person name="Varghese N."/>
            <person name="Submissions S."/>
        </authorList>
    </citation>
    <scope>NUCLEOTIDE SEQUENCE [LARGE SCALE GENOMIC DNA]</scope>
    <source>
        <strain evidence="10">UNC178MFTsu3.1</strain>
    </source>
</reference>
<accession>A0A1I1ZXL9</accession>
<dbReference type="GO" id="GO:0006508">
    <property type="term" value="P:proteolysis"/>
    <property type="evidence" value="ECO:0007669"/>
    <property type="project" value="UniProtKB-KW"/>
</dbReference>
<dbReference type="SUPFAM" id="SSF54001">
    <property type="entry name" value="Cysteine proteinases"/>
    <property type="match status" value="1"/>
</dbReference>
<dbReference type="InterPro" id="IPR051929">
    <property type="entry name" value="VirAsm_ModProt"/>
</dbReference>
<evidence type="ECO:0000256" key="6">
    <source>
        <dbReference type="ARBA" id="ARBA00022833"/>
    </source>
</evidence>
<keyword evidence="3" id="KW-0479">Metal-binding</keyword>
<dbReference type="CDD" id="cd08073">
    <property type="entry name" value="MPN_NLPC_P60"/>
    <property type="match status" value="1"/>
</dbReference>
<dbReference type="SMART" id="SM00232">
    <property type="entry name" value="JAB_MPN"/>
    <property type="match status" value="1"/>
</dbReference>
<keyword evidence="9" id="KW-0647">Proteasome</keyword>
<dbReference type="GO" id="GO:0008235">
    <property type="term" value="F:metalloexopeptidase activity"/>
    <property type="evidence" value="ECO:0007669"/>
    <property type="project" value="TreeGrafter"/>
</dbReference>
<dbReference type="Proteomes" id="UP000199477">
    <property type="component" value="Unassembled WGS sequence"/>
</dbReference>